<dbReference type="EMBL" id="JBDGHN010000002">
    <property type="protein sequence ID" value="MEN2751260.1"/>
    <property type="molecule type" value="Genomic_DNA"/>
</dbReference>
<comment type="caution">
    <text evidence="2">The sequence shown here is derived from an EMBL/GenBank/DDBJ whole genome shotgun (WGS) entry which is preliminary data.</text>
</comment>
<proteinExistence type="predicted"/>
<evidence type="ECO:0000313" key="3">
    <source>
        <dbReference type="Proteomes" id="UP001461960"/>
    </source>
</evidence>
<dbReference type="RefSeq" id="WP_299219751.1">
    <property type="nucleotide sequence ID" value="NZ_JBDGHN010000002.1"/>
</dbReference>
<reference evidence="2 3" key="1">
    <citation type="submission" date="2024-05" db="EMBL/GenBank/DDBJ databases">
        <authorList>
            <person name="Kim H.-Y."/>
            <person name="Kim E."/>
            <person name="Cai Y."/>
            <person name="Yang S.-M."/>
            <person name="Lee W."/>
        </authorList>
    </citation>
    <scope>NUCLEOTIDE SEQUENCE [LARGE SCALE GENOMIC DNA]</scope>
    <source>
        <strain evidence="2 3">FBL11</strain>
    </source>
</reference>
<dbReference type="Pfam" id="PF13936">
    <property type="entry name" value="HTH_38"/>
    <property type="match status" value="1"/>
</dbReference>
<organism evidence="2 3">
    <name type="scientific">Psychrobacter saeujeotis</name>
    <dbReference type="NCBI Taxonomy" id="3143436"/>
    <lineage>
        <taxon>Bacteria</taxon>
        <taxon>Pseudomonadati</taxon>
        <taxon>Pseudomonadota</taxon>
        <taxon>Gammaproteobacteria</taxon>
        <taxon>Moraxellales</taxon>
        <taxon>Moraxellaceae</taxon>
        <taxon>Psychrobacter</taxon>
    </lineage>
</organism>
<dbReference type="Proteomes" id="UP001461960">
    <property type="component" value="Unassembled WGS sequence"/>
</dbReference>
<name>A0ABU9X781_9GAMM</name>
<dbReference type="InterPro" id="IPR051917">
    <property type="entry name" value="Transposase-Integrase"/>
</dbReference>
<sequence length="172" mass="20002">MKCNIKEQVKKRPICASIKATIHRQSEIATMSYTHLSLGERYQIHALRGARHSIKFIAGALDRSSSTISRELRRNKSLRGYRAKHADNTAKARRANNAFTIIFNVWDWVVTKLKLQWSPEQIAGIHSGVSHMSIYRYLRTDKRQGGTLWQYLRRKAKPYRQRLTAIRTIIIV</sequence>
<feature type="domain" description="Transposase IS30-like HTH" evidence="1">
    <location>
        <begin position="32"/>
        <end position="75"/>
    </location>
</feature>
<dbReference type="InterPro" id="IPR025246">
    <property type="entry name" value="IS30-like_HTH"/>
</dbReference>
<keyword evidence="3" id="KW-1185">Reference proteome</keyword>
<dbReference type="Gene3D" id="1.10.10.60">
    <property type="entry name" value="Homeodomain-like"/>
    <property type="match status" value="1"/>
</dbReference>
<accession>A0ABU9X781</accession>
<evidence type="ECO:0000313" key="2">
    <source>
        <dbReference type="EMBL" id="MEN2751260.1"/>
    </source>
</evidence>
<dbReference type="PANTHER" id="PTHR10948">
    <property type="entry name" value="TRANSPOSASE"/>
    <property type="match status" value="1"/>
</dbReference>
<dbReference type="PANTHER" id="PTHR10948:SF23">
    <property type="entry name" value="TRANSPOSASE INSI FOR INSERTION SEQUENCE ELEMENT IS30A-RELATED"/>
    <property type="match status" value="1"/>
</dbReference>
<gene>
    <name evidence="2" type="ORF">AAIR29_06395</name>
</gene>
<evidence type="ECO:0000259" key="1">
    <source>
        <dbReference type="Pfam" id="PF13936"/>
    </source>
</evidence>
<protein>
    <submittedName>
        <fullName evidence="2">Helix-turn-helix domain-containing protein</fullName>
    </submittedName>
</protein>